<dbReference type="OrthoDB" id="8720906at2"/>
<dbReference type="Proteomes" id="UP000247811">
    <property type="component" value="Unassembled WGS sequence"/>
</dbReference>
<dbReference type="Pfam" id="PF11142">
    <property type="entry name" value="DUF2917"/>
    <property type="match status" value="1"/>
</dbReference>
<name>A0A318H726_9BURK</name>
<evidence type="ECO:0000313" key="2">
    <source>
        <dbReference type="Proteomes" id="UP000247811"/>
    </source>
</evidence>
<dbReference type="AlphaFoldDB" id="A0A318H726"/>
<sequence length="100" mass="10205">MDTTATPTASADLPRTVDLAPGALTSLQQARGLCITVITGRVWLTEEGDEQDHFLSGGDTHVVAGCGRVVVEGLGPGAARLDLATAAGRSPTPERQPLAA</sequence>
<protein>
    <recommendedName>
        <fullName evidence="3">DUF2917 family protein</fullName>
    </recommendedName>
</protein>
<dbReference type="RefSeq" id="WP_110399112.1">
    <property type="nucleotide sequence ID" value="NZ_QJJS01000001.1"/>
</dbReference>
<accession>A0A318H726</accession>
<reference evidence="1 2" key="1">
    <citation type="submission" date="2018-05" db="EMBL/GenBank/DDBJ databases">
        <title>Genomic Encyclopedia of Type Strains, Phase IV (KMG-IV): sequencing the most valuable type-strain genomes for metagenomic binning, comparative biology and taxonomic classification.</title>
        <authorList>
            <person name="Goeker M."/>
        </authorList>
    </citation>
    <scope>NUCLEOTIDE SEQUENCE [LARGE SCALE GENOMIC DNA]</scope>
    <source>
        <strain evidence="1 2">DSM 566</strain>
    </source>
</reference>
<gene>
    <name evidence="1" type="ORF">C7444_101391</name>
</gene>
<proteinExistence type="predicted"/>
<comment type="caution">
    <text evidence="1">The sequence shown here is derived from an EMBL/GenBank/DDBJ whole genome shotgun (WGS) entry which is preliminary data.</text>
</comment>
<dbReference type="EMBL" id="QJJS01000001">
    <property type="protein sequence ID" value="PXW99561.1"/>
    <property type="molecule type" value="Genomic_DNA"/>
</dbReference>
<keyword evidence="2" id="KW-1185">Reference proteome</keyword>
<evidence type="ECO:0008006" key="3">
    <source>
        <dbReference type="Google" id="ProtNLM"/>
    </source>
</evidence>
<organism evidence="1 2">
    <name type="scientific">Sphaerotilus hippei</name>
    <dbReference type="NCBI Taxonomy" id="744406"/>
    <lineage>
        <taxon>Bacteria</taxon>
        <taxon>Pseudomonadati</taxon>
        <taxon>Pseudomonadota</taxon>
        <taxon>Betaproteobacteria</taxon>
        <taxon>Burkholderiales</taxon>
        <taxon>Sphaerotilaceae</taxon>
        <taxon>Sphaerotilus</taxon>
    </lineage>
</organism>
<evidence type="ECO:0000313" key="1">
    <source>
        <dbReference type="EMBL" id="PXW99561.1"/>
    </source>
</evidence>
<dbReference type="InterPro" id="IPR021317">
    <property type="entry name" value="DUF2917"/>
</dbReference>